<dbReference type="SUPFAM" id="SSF53187">
    <property type="entry name" value="Zn-dependent exopeptidases"/>
    <property type="match status" value="1"/>
</dbReference>
<evidence type="ECO:0000256" key="8">
    <source>
        <dbReference type="PIRSR" id="PIRSR001123-2"/>
    </source>
</evidence>
<dbReference type="SUPFAM" id="SSF101821">
    <property type="entry name" value="Aminopeptidase/glucanase lid domain"/>
    <property type="match status" value="1"/>
</dbReference>
<evidence type="ECO:0000313" key="9">
    <source>
        <dbReference type="EMBL" id="PTQ57923.1"/>
    </source>
</evidence>
<feature type="binding site" evidence="8">
    <location>
        <position position="72"/>
    </location>
    <ligand>
        <name>Zn(2+)</name>
        <dbReference type="ChEBI" id="CHEBI:29105"/>
        <label>1</label>
    </ligand>
</feature>
<evidence type="ECO:0000256" key="2">
    <source>
        <dbReference type="ARBA" id="ARBA00022438"/>
    </source>
</evidence>
<feature type="binding site" evidence="8">
    <location>
        <position position="185"/>
    </location>
    <ligand>
        <name>Zn(2+)</name>
        <dbReference type="ChEBI" id="CHEBI:29105"/>
        <label>1</label>
    </ligand>
</feature>
<dbReference type="EMBL" id="PEBX01000001">
    <property type="protein sequence ID" value="PTQ57923.1"/>
    <property type="molecule type" value="Genomic_DNA"/>
</dbReference>
<feature type="binding site" evidence="8">
    <location>
        <position position="242"/>
    </location>
    <ligand>
        <name>Zn(2+)</name>
        <dbReference type="ChEBI" id="CHEBI:29105"/>
        <label>1</label>
    </ligand>
</feature>
<dbReference type="Gene3D" id="2.40.30.40">
    <property type="entry name" value="Peptidase M42, domain 2"/>
    <property type="match status" value="1"/>
</dbReference>
<dbReference type="PANTHER" id="PTHR32481">
    <property type="entry name" value="AMINOPEPTIDASE"/>
    <property type="match status" value="1"/>
</dbReference>
<dbReference type="Gene3D" id="3.40.630.10">
    <property type="entry name" value="Zn peptidases"/>
    <property type="match status" value="1"/>
</dbReference>
<dbReference type="GO" id="GO:0046872">
    <property type="term" value="F:metal ion binding"/>
    <property type="evidence" value="ECO:0007669"/>
    <property type="project" value="UniProtKB-UniRule"/>
</dbReference>
<proteinExistence type="inferred from homology"/>
<evidence type="ECO:0000313" key="10">
    <source>
        <dbReference type="Proteomes" id="UP000244338"/>
    </source>
</evidence>
<organism evidence="9 10">
    <name type="scientific">Candidatus Carbonibacillus altaicus</name>
    <dbReference type="NCBI Taxonomy" id="2163959"/>
    <lineage>
        <taxon>Bacteria</taxon>
        <taxon>Bacillati</taxon>
        <taxon>Bacillota</taxon>
        <taxon>Bacilli</taxon>
        <taxon>Bacillales</taxon>
        <taxon>Candidatus Carbonibacillus</taxon>
    </lineage>
</organism>
<evidence type="ECO:0000256" key="1">
    <source>
        <dbReference type="ARBA" id="ARBA00006272"/>
    </source>
</evidence>
<feature type="binding site" evidence="8">
    <location>
        <position position="220"/>
    </location>
    <ligand>
        <name>Zn(2+)</name>
        <dbReference type="ChEBI" id="CHEBI:29105"/>
        <label>2</label>
    </ligand>
</feature>
<feature type="active site" description="Proton acceptor" evidence="7">
    <location>
        <position position="219"/>
    </location>
</feature>
<comment type="caution">
    <text evidence="9">The sequence shown here is derived from an EMBL/GenBank/DDBJ whole genome shotgun (WGS) entry which is preliminary data.</text>
</comment>
<keyword evidence="4 8" id="KW-0479">Metal-binding</keyword>
<evidence type="ECO:0000256" key="5">
    <source>
        <dbReference type="ARBA" id="ARBA00022801"/>
    </source>
</evidence>
<dbReference type="Pfam" id="PF05343">
    <property type="entry name" value="Peptidase_M42"/>
    <property type="match status" value="1"/>
</dbReference>
<gene>
    <name evidence="9" type="ORF">BSOLF_0434</name>
</gene>
<evidence type="ECO:0000256" key="4">
    <source>
        <dbReference type="ARBA" id="ARBA00022723"/>
    </source>
</evidence>
<dbReference type="GO" id="GO:0004177">
    <property type="term" value="F:aminopeptidase activity"/>
    <property type="evidence" value="ECO:0007669"/>
    <property type="project" value="UniProtKB-UniRule"/>
</dbReference>
<evidence type="ECO:0000256" key="6">
    <source>
        <dbReference type="PIRNR" id="PIRNR001123"/>
    </source>
</evidence>
<feature type="binding site" evidence="8">
    <location>
        <position position="327"/>
    </location>
    <ligand>
        <name>Zn(2+)</name>
        <dbReference type="ChEBI" id="CHEBI:29105"/>
        <label>2</label>
    </ligand>
</feature>
<reference evidence="10" key="1">
    <citation type="journal article" date="2018" name="Sci. Rep.">
        <title>Lignite coal burning seam in the remote Altai Mountains harbors a hydrogen-driven thermophilic microbial community.</title>
        <authorList>
            <person name="Kadnikov V.V."/>
            <person name="Mardanov A.V."/>
            <person name="Ivasenko D.A."/>
            <person name="Antsiferov D.V."/>
            <person name="Beletsky A.V."/>
            <person name="Karnachuk O.V."/>
            <person name="Ravin N.V."/>
        </authorList>
    </citation>
    <scope>NUCLEOTIDE SEQUENCE [LARGE SCALE GENOMIC DNA]</scope>
</reference>
<evidence type="ECO:0000256" key="7">
    <source>
        <dbReference type="PIRSR" id="PIRSR001123-1"/>
    </source>
</evidence>
<dbReference type="Proteomes" id="UP000244338">
    <property type="component" value="Unassembled WGS sequence"/>
</dbReference>
<keyword evidence="3" id="KW-0645">Protease</keyword>
<keyword evidence="2 9" id="KW-0031">Aminopeptidase</keyword>
<dbReference type="PANTHER" id="PTHR32481:SF0">
    <property type="entry name" value="AMINOPEPTIDASE YPDE-RELATED"/>
    <property type="match status" value="1"/>
</dbReference>
<feature type="binding site" evidence="8">
    <location>
        <position position="185"/>
    </location>
    <ligand>
        <name>Zn(2+)</name>
        <dbReference type="ChEBI" id="CHEBI:29105"/>
        <label>2</label>
    </ligand>
</feature>
<keyword evidence="5" id="KW-0378">Hydrolase</keyword>
<comment type="similarity">
    <text evidence="1 6">Belongs to the peptidase M42 family.</text>
</comment>
<dbReference type="InterPro" id="IPR008007">
    <property type="entry name" value="Peptidase_M42"/>
</dbReference>
<accession>A0A2R6Y5H8</accession>
<comment type="cofactor">
    <cofactor evidence="8">
        <name>a divalent metal cation</name>
        <dbReference type="ChEBI" id="CHEBI:60240"/>
    </cofactor>
    <text evidence="8">Binds 2 divalent metal cations per subunit.</text>
</comment>
<name>A0A2R6Y5H8_9BACL</name>
<dbReference type="PIRSF" id="PIRSF001123">
    <property type="entry name" value="PepA_GA"/>
    <property type="match status" value="1"/>
</dbReference>
<protein>
    <submittedName>
        <fullName evidence="9">Glutamyl aminopeptidase</fullName>
    </submittedName>
</protein>
<evidence type="ECO:0000256" key="3">
    <source>
        <dbReference type="ARBA" id="ARBA00022670"/>
    </source>
</evidence>
<dbReference type="InterPro" id="IPR023367">
    <property type="entry name" value="Peptidase_M42_dom2"/>
</dbReference>
<dbReference type="GO" id="GO:0006508">
    <property type="term" value="P:proteolysis"/>
    <property type="evidence" value="ECO:0007669"/>
    <property type="project" value="UniProtKB-KW"/>
</dbReference>
<dbReference type="AlphaFoldDB" id="A0A2R6Y5H8"/>
<dbReference type="InterPro" id="IPR051464">
    <property type="entry name" value="Peptidase_M42_aminopept"/>
</dbReference>
<dbReference type="CDD" id="cd05656">
    <property type="entry name" value="M42_Frv"/>
    <property type="match status" value="1"/>
</dbReference>
<sequence>MDFKQEHVDEALIQTLTESYGAPGFEEPIRKIMERYMADMSPAPKTVRDRLGGLFGVLEGALEGPRVMVAGHMDEVALMVTRITDDGFLHMTPLGGFWDPVLLAQRVVVIGPSGTVPGVIGARPPHGMSEVEKQKALTIDEMFVDVGARSREEVEMLGIRPGDPIVPVGAYTPLIGGRVLAKAWDNRYGVALSLEILRELAPEQEKLPGTLFAGATVQEEVGLRGAETAARLVKPDIFFALDAGPAGDMPGLKDAFGRLGAGVLMRIKDRTMITHPRLRDFLIDLAEQEGIPYQFFISQGGTDAGRVHTLEAGIPSAVIGIPARYIHSHVSIVDLDDYRAAKALLKKVIRTLDRSTLEKLIG</sequence>